<reference evidence="2 3" key="2">
    <citation type="submission" date="2016-08" db="EMBL/GenBank/DDBJ databases">
        <title>Pervasive Adenine N6-methylation of Active Genes in Fungi.</title>
        <authorList>
            <consortium name="DOE Joint Genome Institute"/>
            <person name="Mondo S.J."/>
            <person name="Dannebaum R.O."/>
            <person name="Kuo R.C."/>
            <person name="Labutti K."/>
            <person name="Haridas S."/>
            <person name="Kuo A."/>
            <person name="Salamov A."/>
            <person name="Ahrendt S.R."/>
            <person name="Lipzen A."/>
            <person name="Sullivan W."/>
            <person name="Andreopoulos W.B."/>
            <person name="Clum A."/>
            <person name="Lindquist E."/>
            <person name="Daum C."/>
            <person name="Ramamoorthy G.K."/>
            <person name="Gryganskyi A."/>
            <person name="Culley D."/>
            <person name="Magnuson J.K."/>
            <person name="James T.Y."/>
            <person name="O'Malley M.A."/>
            <person name="Stajich J.E."/>
            <person name="Spatafora J.W."/>
            <person name="Visel A."/>
            <person name="Grigoriev I.V."/>
        </authorList>
    </citation>
    <scope>NUCLEOTIDE SEQUENCE [LARGE SCALE GENOMIC DNA]</scope>
    <source>
        <strain evidence="3">finn</strain>
    </source>
</reference>
<comment type="caution">
    <text evidence="2">The sequence shown here is derived from an EMBL/GenBank/DDBJ whole genome shotgun (WGS) entry which is preliminary data.</text>
</comment>
<gene>
    <name evidence="2" type="ORF">BCR36DRAFT_354317</name>
</gene>
<evidence type="ECO:0000313" key="3">
    <source>
        <dbReference type="Proteomes" id="UP000193719"/>
    </source>
</evidence>
<keyword evidence="3" id="KW-1185">Reference proteome</keyword>
<reference evidence="2 3" key="1">
    <citation type="submission" date="2016-08" db="EMBL/GenBank/DDBJ databases">
        <title>Genomes of anaerobic fungi encode conserved fungal cellulosomes for biomass hydrolysis.</title>
        <authorList>
            <consortium name="DOE Joint Genome Institute"/>
            <person name="Haitjema C.H."/>
            <person name="Gilmore S.P."/>
            <person name="Henske J.K."/>
            <person name="Solomon K.V."/>
            <person name="De Groot R."/>
            <person name="Kuo A."/>
            <person name="Mondo S.J."/>
            <person name="Salamov A.A."/>
            <person name="Labutti K."/>
            <person name="Zhao Z."/>
            <person name="Chiniquy J."/>
            <person name="Barry K."/>
            <person name="Brewer H.M."/>
            <person name="Purvine S.O."/>
            <person name="Wright A.T."/>
            <person name="Boxma B."/>
            <person name="Van Alen T."/>
            <person name="Hackstein J.H."/>
            <person name="Baker S.E."/>
            <person name="Grigoriev I.V."/>
            <person name="O'Malley M.A."/>
        </authorList>
    </citation>
    <scope>NUCLEOTIDE SEQUENCE [LARGE SCALE GENOMIC DNA]</scope>
    <source>
        <strain evidence="3">finn</strain>
    </source>
</reference>
<name>A0A1Y1V6Z1_9FUNG</name>
<dbReference type="EMBL" id="MCFH01000026">
    <property type="protein sequence ID" value="ORX48615.1"/>
    <property type="molecule type" value="Genomic_DNA"/>
</dbReference>
<dbReference type="STRING" id="1754191.A0A1Y1V6Z1"/>
<proteinExistence type="predicted"/>
<dbReference type="OrthoDB" id="2155310at2759"/>
<evidence type="ECO:0000256" key="1">
    <source>
        <dbReference type="SAM" id="MobiDB-lite"/>
    </source>
</evidence>
<feature type="compositionally biased region" description="Acidic residues" evidence="1">
    <location>
        <begin position="272"/>
        <end position="281"/>
    </location>
</feature>
<sequence>MSFIPQGVSPFLPGNNYMKLDYGVKKEVDRSLILRKKNNKINYKKCSDNELLDLLKKNEELLNNKELLAKLPDKGEKIHIKNKEIKEEISNRNITIEKKKNNDVDNNNKDKDTPTENENKSTNSNTENQKDNEDINVMEIESLNQKFKTIDISDNTDNINIKAPKVKRGQAKIAEKILQNSTINNSSFMIRHEPNKSHSKIISIQESLELQIQQRKIQKEIEINEAKKRLKKTIMSTGPVKFHSTEYRNTNNEFDDDDNDDDAIDHNNNEFNDNDSYYDDSSDAEADEFLFGYK</sequence>
<feature type="compositionally biased region" description="Basic and acidic residues" evidence="1">
    <location>
        <begin position="96"/>
        <end position="119"/>
    </location>
</feature>
<evidence type="ECO:0000313" key="2">
    <source>
        <dbReference type="EMBL" id="ORX48615.1"/>
    </source>
</evidence>
<feature type="region of interest" description="Disordered" evidence="1">
    <location>
        <begin position="246"/>
        <end position="281"/>
    </location>
</feature>
<dbReference type="Proteomes" id="UP000193719">
    <property type="component" value="Unassembled WGS sequence"/>
</dbReference>
<feature type="compositionally biased region" description="Acidic residues" evidence="1">
    <location>
        <begin position="253"/>
        <end position="263"/>
    </location>
</feature>
<dbReference type="AlphaFoldDB" id="A0A1Y1V6Z1"/>
<feature type="region of interest" description="Disordered" evidence="1">
    <location>
        <begin position="96"/>
        <end position="134"/>
    </location>
</feature>
<protein>
    <submittedName>
        <fullName evidence="2">Uncharacterized protein</fullName>
    </submittedName>
</protein>
<organism evidence="2 3">
    <name type="scientific">Piromyces finnis</name>
    <dbReference type="NCBI Taxonomy" id="1754191"/>
    <lineage>
        <taxon>Eukaryota</taxon>
        <taxon>Fungi</taxon>
        <taxon>Fungi incertae sedis</taxon>
        <taxon>Chytridiomycota</taxon>
        <taxon>Chytridiomycota incertae sedis</taxon>
        <taxon>Neocallimastigomycetes</taxon>
        <taxon>Neocallimastigales</taxon>
        <taxon>Neocallimastigaceae</taxon>
        <taxon>Piromyces</taxon>
    </lineage>
</organism>
<accession>A0A1Y1V6Z1</accession>